<accession>A0A1Q9GXE5</accession>
<dbReference type="InterPro" id="IPR045508">
    <property type="entry name" value="DUF6482"/>
</dbReference>
<name>A0A1Q9GXE5_9GAMM</name>
<dbReference type="OrthoDB" id="5917296at2"/>
<proteinExistence type="predicted"/>
<keyword evidence="2" id="KW-1185">Reference proteome</keyword>
<reference evidence="1 2" key="1">
    <citation type="submission" date="2016-09" db="EMBL/GenBank/DDBJ databases">
        <title>Photobacterium proteolyticum sp. nov. a protease producing bacterium isolated from ocean sediments of Laizhou Bay.</title>
        <authorList>
            <person name="Li Y."/>
        </authorList>
    </citation>
    <scope>NUCLEOTIDE SEQUENCE [LARGE SCALE GENOMIC DNA]</scope>
    <source>
        <strain evidence="1 2">13-12</strain>
    </source>
</reference>
<sequence length="100" mass="11522">MKLSQLKHWLKVDDGKVPKCIVTSYAGCSDYLMEVEFKHQLEPLKDDNDEMVRFQSIEQVKDLLRPLGITSVILRVTDPYDEFSPDGKVSDCREDMTISL</sequence>
<dbReference type="RefSeq" id="WP_075762552.1">
    <property type="nucleotide sequence ID" value="NZ_MJIL01000048.1"/>
</dbReference>
<dbReference type="Pfam" id="PF20090">
    <property type="entry name" value="DUF6482"/>
    <property type="match status" value="1"/>
</dbReference>
<dbReference type="AlphaFoldDB" id="A0A1Q9GXE5"/>
<dbReference type="EMBL" id="MJIL01000048">
    <property type="protein sequence ID" value="OLQ79935.1"/>
    <property type="molecule type" value="Genomic_DNA"/>
</dbReference>
<comment type="caution">
    <text evidence="1">The sequence shown here is derived from an EMBL/GenBank/DDBJ whole genome shotgun (WGS) entry which is preliminary data.</text>
</comment>
<gene>
    <name evidence="1" type="ORF">BIT28_01400</name>
</gene>
<evidence type="ECO:0000313" key="2">
    <source>
        <dbReference type="Proteomes" id="UP000186905"/>
    </source>
</evidence>
<evidence type="ECO:0000313" key="1">
    <source>
        <dbReference type="EMBL" id="OLQ79935.1"/>
    </source>
</evidence>
<dbReference type="Proteomes" id="UP000186905">
    <property type="component" value="Unassembled WGS sequence"/>
</dbReference>
<organism evidence="1 2">
    <name type="scientific">Photobacterium proteolyticum</name>
    <dbReference type="NCBI Taxonomy" id="1903952"/>
    <lineage>
        <taxon>Bacteria</taxon>
        <taxon>Pseudomonadati</taxon>
        <taxon>Pseudomonadota</taxon>
        <taxon>Gammaproteobacteria</taxon>
        <taxon>Vibrionales</taxon>
        <taxon>Vibrionaceae</taxon>
        <taxon>Photobacterium</taxon>
    </lineage>
</organism>
<protein>
    <submittedName>
        <fullName evidence="1">Uncharacterized protein</fullName>
    </submittedName>
</protein>